<dbReference type="NCBIfam" id="TIGR02466">
    <property type="entry name" value="TIGR02466 family protein"/>
    <property type="match status" value="1"/>
</dbReference>
<protein>
    <submittedName>
        <fullName evidence="1">TIGR02466 family protein</fullName>
    </submittedName>
</protein>
<dbReference type="Proteomes" id="UP001333818">
    <property type="component" value="Unassembled WGS sequence"/>
</dbReference>
<dbReference type="InterPro" id="IPR012668">
    <property type="entry name" value="CHP02466"/>
</dbReference>
<evidence type="ECO:0000313" key="2">
    <source>
        <dbReference type="Proteomes" id="UP001333818"/>
    </source>
</evidence>
<organism evidence="1 2">
    <name type="scientific">Tumidithrix elongata BACA0141</name>
    <dbReference type="NCBI Taxonomy" id="2716417"/>
    <lineage>
        <taxon>Bacteria</taxon>
        <taxon>Bacillati</taxon>
        <taxon>Cyanobacteriota</taxon>
        <taxon>Cyanophyceae</taxon>
        <taxon>Pseudanabaenales</taxon>
        <taxon>Pseudanabaenaceae</taxon>
        <taxon>Tumidithrix</taxon>
        <taxon>Tumidithrix elongata</taxon>
    </lineage>
</organism>
<dbReference type="EMBL" id="JAZBJZ010000026">
    <property type="protein sequence ID" value="MEE3716795.1"/>
    <property type="molecule type" value="Genomic_DNA"/>
</dbReference>
<sequence>MTPNAVWTMEGNILFPTPVFSFKLQDYQALNQQLLETIYQLKETEKGAMRTSAPLGWQSETNLFSLPQLQGFKQLIDAAVLETAKAIGYGEVKMQADRCWANVNPQYAGNVVHDHANCLFSGVYYVQTPPNSGNLTFHDPRNARVFMQPRVSSYTPYIADAIDIEVQQGVIVIFPSWLKHGVAPNLSDSDRVSLSFNYIFVRPL</sequence>
<evidence type="ECO:0000313" key="1">
    <source>
        <dbReference type="EMBL" id="MEE3716795.1"/>
    </source>
</evidence>
<gene>
    <name evidence="1" type="ORF">V2H45_08560</name>
</gene>
<dbReference type="Gene3D" id="2.60.120.620">
    <property type="entry name" value="q2cbj1_9rhob like domain"/>
    <property type="match status" value="1"/>
</dbReference>
<reference evidence="1" key="1">
    <citation type="submission" date="2024-01" db="EMBL/GenBank/DDBJ databases">
        <title>Bank of Algae and Cyanobacteria of the Azores (BACA) strain genomes.</title>
        <authorList>
            <person name="Luz R."/>
            <person name="Cordeiro R."/>
            <person name="Fonseca A."/>
            <person name="Goncalves V."/>
        </authorList>
    </citation>
    <scope>NUCLEOTIDE SEQUENCE</scope>
    <source>
        <strain evidence="1">BACA0141</strain>
    </source>
</reference>
<comment type="caution">
    <text evidence="1">The sequence shown here is derived from an EMBL/GenBank/DDBJ whole genome shotgun (WGS) entry which is preliminary data.</text>
</comment>
<accession>A0AAW9PRS8</accession>
<proteinExistence type="predicted"/>
<keyword evidence="2" id="KW-1185">Reference proteome</keyword>
<name>A0AAW9PRS8_9CYAN</name>
<dbReference type="RefSeq" id="WP_330483224.1">
    <property type="nucleotide sequence ID" value="NZ_JAZBJZ010000026.1"/>
</dbReference>
<dbReference type="Pfam" id="PF13759">
    <property type="entry name" value="2OG-FeII_Oxy_5"/>
    <property type="match status" value="1"/>
</dbReference>
<dbReference type="AlphaFoldDB" id="A0AAW9PRS8"/>
<dbReference type="SUPFAM" id="SSF51197">
    <property type="entry name" value="Clavaminate synthase-like"/>
    <property type="match status" value="1"/>
</dbReference>